<sequence>MQKVKLTPKQQRFVEEYLVDLNATQSEIGAGYSYKKCKRIRK</sequence>
<dbReference type="RefSeq" id="WP_202749943.1">
    <property type="nucleotide sequence ID" value="NZ_JAESWC010000012.1"/>
</dbReference>
<gene>
    <name evidence="1" type="ORF">JK636_15800</name>
</gene>
<evidence type="ECO:0000313" key="1">
    <source>
        <dbReference type="EMBL" id="MBL4937191.1"/>
    </source>
</evidence>
<dbReference type="InterPro" id="IPR005335">
    <property type="entry name" value="Terminase_ssu"/>
</dbReference>
<evidence type="ECO:0000313" key="2">
    <source>
        <dbReference type="Proteomes" id="UP000632377"/>
    </source>
</evidence>
<dbReference type="EMBL" id="JAESWC010000012">
    <property type="protein sequence ID" value="MBL4937191.1"/>
    <property type="molecule type" value="Genomic_DNA"/>
</dbReference>
<accession>A0ABS1TF08</accession>
<reference evidence="1 2" key="1">
    <citation type="submission" date="2021-01" db="EMBL/GenBank/DDBJ databases">
        <title>Genome public.</title>
        <authorList>
            <person name="Liu C."/>
            <person name="Sun Q."/>
        </authorList>
    </citation>
    <scope>NUCLEOTIDE SEQUENCE [LARGE SCALE GENOMIC DNA]</scope>
    <source>
        <strain evidence="1 2">YIM B02515</strain>
    </source>
</reference>
<dbReference type="InterPro" id="IPR038713">
    <property type="entry name" value="Terminase_Gp1_N_sf"/>
</dbReference>
<dbReference type="Proteomes" id="UP000632377">
    <property type="component" value="Unassembled WGS sequence"/>
</dbReference>
<organism evidence="1 2">
    <name type="scientific">Clostridium rhizosphaerae</name>
    <dbReference type="NCBI Taxonomy" id="2803861"/>
    <lineage>
        <taxon>Bacteria</taxon>
        <taxon>Bacillati</taxon>
        <taxon>Bacillota</taxon>
        <taxon>Clostridia</taxon>
        <taxon>Eubacteriales</taxon>
        <taxon>Clostridiaceae</taxon>
        <taxon>Clostridium</taxon>
    </lineage>
</organism>
<keyword evidence="2" id="KW-1185">Reference proteome</keyword>
<protein>
    <submittedName>
        <fullName evidence="1">Terminase small subunit</fullName>
    </submittedName>
</protein>
<comment type="caution">
    <text evidence="1">The sequence shown here is derived from an EMBL/GenBank/DDBJ whole genome shotgun (WGS) entry which is preliminary data.</text>
</comment>
<dbReference type="Pfam" id="PF03592">
    <property type="entry name" value="Terminase_2"/>
    <property type="match status" value="1"/>
</dbReference>
<dbReference type="Gene3D" id="1.10.10.1400">
    <property type="entry name" value="Terminase, small subunit, N-terminal DNA-binding domain, HTH motif"/>
    <property type="match status" value="1"/>
</dbReference>
<name>A0ABS1TF08_9CLOT</name>
<proteinExistence type="predicted"/>